<protein>
    <recommendedName>
        <fullName evidence="1">Altered inheritance of mitochondria protein 24, mitochondrial</fullName>
    </recommendedName>
</protein>
<accession>A0A507FT03</accession>
<dbReference type="EMBL" id="QEAP01000003">
    <property type="protein sequence ID" value="TPX78525.1"/>
    <property type="molecule type" value="Genomic_DNA"/>
</dbReference>
<dbReference type="OrthoDB" id="1705416at2759"/>
<comment type="caution">
    <text evidence="2">The sequence shown here is derived from an EMBL/GenBank/DDBJ whole genome shotgun (WGS) entry which is preliminary data.</text>
</comment>
<sequence length="301" mass="32135">MSRTLSTLPSSIARSRAASDAVTLLRANDLVVAHLMPTSRFVACAGAVVAVSEGVQSRLTTHTAVAETLSRAITAPTRPQFYFSEFWTAASSGSVYLGAPRGLQGEMTVLNIGEPTGRELIVTRNSFVAAAGENVVIKAELNSDGLSAYRIYNSGSVAIAAPAGSIHNVNLSVNEEIYVDPKMLVAWDAGVRVQATSTNEADSNAAAKVEPAPVFAGANIGDQVAAMWTERFKRVGTAVWESFKFLGKLVLWKGKQATVLNKGMYRLTGPGELYLASRRQPTLSWFARVPPAVFRSPKSSK</sequence>
<dbReference type="InterPro" id="IPR016031">
    <property type="entry name" value="Trp_RNA-bd_attenuator-like_dom"/>
</dbReference>
<keyword evidence="1" id="KW-0496">Mitochondrion</keyword>
<dbReference type="InterPro" id="IPR002838">
    <property type="entry name" value="AIM24"/>
</dbReference>
<name>A0A507FT03_9FUNG</name>
<dbReference type="Proteomes" id="UP000320333">
    <property type="component" value="Unassembled WGS sequence"/>
</dbReference>
<dbReference type="STRING" id="246404.A0A507FT03"/>
<dbReference type="InterPro" id="IPR036983">
    <property type="entry name" value="AIM24_sf"/>
</dbReference>
<evidence type="ECO:0000256" key="1">
    <source>
        <dbReference type="RuleBase" id="RU363045"/>
    </source>
</evidence>
<keyword evidence="3" id="KW-1185">Reference proteome</keyword>
<organism evidence="2 3">
    <name type="scientific">Chytriomyces confervae</name>
    <dbReference type="NCBI Taxonomy" id="246404"/>
    <lineage>
        <taxon>Eukaryota</taxon>
        <taxon>Fungi</taxon>
        <taxon>Fungi incertae sedis</taxon>
        <taxon>Chytridiomycota</taxon>
        <taxon>Chytridiomycota incertae sedis</taxon>
        <taxon>Chytridiomycetes</taxon>
        <taxon>Chytridiales</taxon>
        <taxon>Chytriomycetaceae</taxon>
        <taxon>Chytriomyces</taxon>
    </lineage>
</organism>
<dbReference type="Gene3D" id="3.60.160.10">
    <property type="entry name" value="Mitochondrial biogenesis AIM24"/>
    <property type="match status" value="1"/>
</dbReference>
<gene>
    <name evidence="2" type="ORF">CcCBS67573_g00239</name>
</gene>
<dbReference type="AlphaFoldDB" id="A0A507FT03"/>
<evidence type="ECO:0000313" key="3">
    <source>
        <dbReference type="Proteomes" id="UP000320333"/>
    </source>
</evidence>
<dbReference type="Pfam" id="PF01987">
    <property type="entry name" value="AIM24"/>
    <property type="match status" value="1"/>
</dbReference>
<proteinExistence type="inferred from homology"/>
<dbReference type="GO" id="GO:0005739">
    <property type="term" value="C:mitochondrion"/>
    <property type="evidence" value="ECO:0007669"/>
    <property type="project" value="UniProtKB-SubCell"/>
</dbReference>
<dbReference type="SUPFAM" id="SSF51219">
    <property type="entry name" value="TRAP-like"/>
    <property type="match status" value="1"/>
</dbReference>
<reference evidence="2 3" key="1">
    <citation type="journal article" date="2019" name="Sci. Rep.">
        <title>Comparative genomics of chytrid fungi reveal insights into the obligate biotrophic and pathogenic lifestyle of Synchytrium endobioticum.</title>
        <authorList>
            <person name="van de Vossenberg B.T.L.H."/>
            <person name="Warris S."/>
            <person name="Nguyen H.D.T."/>
            <person name="van Gent-Pelzer M.P.E."/>
            <person name="Joly D.L."/>
            <person name="van de Geest H.C."/>
            <person name="Bonants P.J.M."/>
            <person name="Smith D.S."/>
            <person name="Levesque C.A."/>
            <person name="van der Lee T.A.J."/>
        </authorList>
    </citation>
    <scope>NUCLEOTIDE SEQUENCE [LARGE SCALE GENOMIC DNA]</scope>
    <source>
        <strain evidence="2 3">CBS 675.73</strain>
    </source>
</reference>
<comment type="subcellular location">
    <subcellularLocation>
        <location evidence="1">Mitochondrion</location>
    </subcellularLocation>
</comment>
<evidence type="ECO:0000313" key="2">
    <source>
        <dbReference type="EMBL" id="TPX78525.1"/>
    </source>
</evidence>
<comment type="similarity">
    <text evidence="1">Belongs to the AIM24 family.</text>
</comment>